<protein>
    <recommendedName>
        <fullName evidence="15">Calmodulin</fullName>
    </recommendedName>
</protein>
<dbReference type="PROSITE" id="PS50222">
    <property type="entry name" value="EF_HAND_2"/>
    <property type="match status" value="1"/>
</dbReference>
<evidence type="ECO:0000256" key="1">
    <source>
        <dbReference type="ARBA" id="ARBA00011245"/>
    </source>
</evidence>
<comment type="subunit">
    <text evidence="1">Monomer.</text>
</comment>
<dbReference type="InterPro" id="IPR002048">
    <property type="entry name" value="EF_hand_dom"/>
</dbReference>
<dbReference type="SUPFAM" id="SSF56112">
    <property type="entry name" value="Protein kinase-like (PK-like)"/>
    <property type="match status" value="1"/>
</dbReference>
<evidence type="ECO:0000259" key="10">
    <source>
        <dbReference type="PROSITE" id="PS50003"/>
    </source>
</evidence>
<dbReference type="PRINTS" id="PR00450">
    <property type="entry name" value="RECOVERIN"/>
</dbReference>
<comment type="caution">
    <text evidence="13">The sequence shown here is derived from an EMBL/GenBank/DDBJ whole genome shotgun (WGS) entry which is preliminary data.</text>
</comment>
<evidence type="ECO:0000256" key="9">
    <source>
        <dbReference type="PROSITE-ProRule" id="PRU10141"/>
    </source>
</evidence>
<evidence type="ECO:0000256" key="2">
    <source>
        <dbReference type="ARBA" id="ARBA00022527"/>
    </source>
</evidence>
<dbReference type="Pfam" id="PF00069">
    <property type="entry name" value="Pkinase"/>
    <property type="match status" value="1"/>
</dbReference>
<dbReference type="Pfam" id="PF13202">
    <property type="entry name" value="EF-hand_5"/>
    <property type="match status" value="1"/>
</dbReference>
<evidence type="ECO:0000313" key="14">
    <source>
        <dbReference type="Proteomes" id="UP001162131"/>
    </source>
</evidence>
<comment type="similarity">
    <text evidence="8">Belongs to the protein kinase superfamily. Ser/Thr protein kinase family. CDPK subfamily.</text>
</comment>
<keyword evidence="4 9" id="KW-0547">Nucleotide-binding</keyword>
<dbReference type="Gene3D" id="1.10.238.10">
    <property type="entry name" value="EF-hand"/>
    <property type="match status" value="1"/>
</dbReference>
<keyword evidence="2" id="KW-0723">Serine/threonine-protein kinase</keyword>
<dbReference type="PROSITE" id="PS00108">
    <property type="entry name" value="PROTEIN_KINASE_ST"/>
    <property type="match status" value="1"/>
</dbReference>
<dbReference type="InterPro" id="IPR017441">
    <property type="entry name" value="Protein_kinase_ATP_BS"/>
</dbReference>
<feature type="domain" description="EF-hand" evidence="12">
    <location>
        <begin position="106"/>
        <end position="141"/>
    </location>
</feature>
<keyword evidence="5" id="KW-0418">Kinase</keyword>
<dbReference type="GO" id="GO:0005524">
    <property type="term" value="F:ATP binding"/>
    <property type="evidence" value="ECO:0007669"/>
    <property type="project" value="UniProtKB-UniRule"/>
</dbReference>
<name>A0AAU9JNY9_9CILI</name>
<dbReference type="SMART" id="SM00054">
    <property type="entry name" value="EFh"/>
    <property type="match status" value="2"/>
</dbReference>
<dbReference type="Proteomes" id="UP001162131">
    <property type="component" value="Unassembled WGS sequence"/>
</dbReference>
<evidence type="ECO:0000256" key="8">
    <source>
        <dbReference type="ARBA" id="ARBA00024334"/>
    </source>
</evidence>
<dbReference type="Pfam" id="PF00169">
    <property type="entry name" value="PH"/>
    <property type="match status" value="1"/>
</dbReference>
<dbReference type="GO" id="GO:0005509">
    <property type="term" value="F:calcium ion binding"/>
    <property type="evidence" value="ECO:0007669"/>
    <property type="project" value="InterPro"/>
</dbReference>
<dbReference type="PROSITE" id="PS00018">
    <property type="entry name" value="EF_HAND_1"/>
    <property type="match status" value="1"/>
</dbReference>
<dbReference type="SMART" id="SM00233">
    <property type="entry name" value="PH"/>
    <property type="match status" value="1"/>
</dbReference>
<evidence type="ECO:0008006" key="15">
    <source>
        <dbReference type="Google" id="ProtNLM"/>
    </source>
</evidence>
<keyword evidence="14" id="KW-1185">Reference proteome</keyword>
<evidence type="ECO:0000256" key="4">
    <source>
        <dbReference type="ARBA" id="ARBA00022741"/>
    </source>
</evidence>
<dbReference type="InterPro" id="IPR018247">
    <property type="entry name" value="EF_Hand_1_Ca_BS"/>
</dbReference>
<dbReference type="CDD" id="cd00051">
    <property type="entry name" value="EFh"/>
    <property type="match status" value="1"/>
</dbReference>
<dbReference type="PANTHER" id="PTHR24347">
    <property type="entry name" value="SERINE/THREONINE-PROTEIN KINASE"/>
    <property type="match status" value="1"/>
</dbReference>
<dbReference type="AlphaFoldDB" id="A0AAU9JNY9"/>
<dbReference type="InterPro" id="IPR011993">
    <property type="entry name" value="PH-like_dom_sf"/>
</dbReference>
<feature type="binding site" evidence="9">
    <location>
        <position position="425"/>
    </location>
    <ligand>
        <name>ATP</name>
        <dbReference type="ChEBI" id="CHEBI:30616"/>
    </ligand>
</feature>
<feature type="domain" description="PH" evidence="10">
    <location>
        <begin position="289"/>
        <end position="388"/>
    </location>
</feature>
<dbReference type="SUPFAM" id="SSF50729">
    <property type="entry name" value="PH domain-like"/>
    <property type="match status" value="1"/>
</dbReference>
<evidence type="ECO:0000259" key="11">
    <source>
        <dbReference type="PROSITE" id="PS50011"/>
    </source>
</evidence>
<dbReference type="PROSITE" id="PS50003">
    <property type="entry name" value="PH_DOMAIN"/>
    <property type="match status" value="1"/>
</dbReference>
<dbReference type="FunFam" id="1.10.510.10:FF:000571">
    <property type="entry name" value="Maternal embryonic leucine zipper kinase"/>
    <property type="match status" value="1"/>
</dbReference>
<dbReference type="FunFam" id="3.30.200.20:FF:000003">
    <property type="entry name" value="Non-specific serine/threonine protein kinase"/>
    <property type="match status" value="1"/>
</dbReference>
<keyword evidence="3" id="KW-0808">Transferase</keyword>
<evidence type="ECO:0000256" key="6">
    <source>
        <dbReference type="ARBA" id="ARBA00022837"/>
    </source>
</evidence>
<dbReference type="EMBL" id="CAJZBQ010000047">
    <property type="protein sequence ID" value="CAG9328952.1"/>
    <property type="molecule type" value="Genomic_DNA"/>
</dbReference>
<gene>
    <name evidence="13" type="ORF">BSTOLATCC_MIC47791</name>
</gene>
<evidence type="ECO:0000259" key="12">
    <source>
        <dbReference type="PROSITE" id="PS50222"/>
    </source>
</evidence>
<dbReference type="InterPro" id="IPR008271">
    <property type="entry name" value="Ser/Thr_kinase_AS"/>
</dbReference>
<organism evidence="13 14">
    <name type="scientific">Blepharisma stoltei</name>
    <dbReference type="NCBI Taxonomy" id="1481888"/>
    <lineage>
        <taxon>Eukaryota</taxon>
        <taxon>Sar</taxon>
        <taxon>Alveolata</taxon>
        <taxon>Ciliophora</taxon>
        <taxon>Postciliodesmatophora</taxon>
        <taxon>Heterotrichea</taxon>
        <taxon>Heterotrichida</taxon>
        <taxon>Blepharismidae</taxon>
        <taxon>Blepharisma</taxon>
    </lineage>
</organism>
<dbReference type="Gene3D" id="1.10.510.10">
    <property type="entry name" value="Transferase(Phosphotransferase) domain 1"/>
    <property type="match status" value="1"/>
</dbReference>
<dbReference type="PROSITE" id="PS50011">
    <property type="entry name" value="PROTEIN_KINASE_DOM"/>
    <property type="match status" value="1"/>
</dbReference>
<accession>A0AAU9JNY9</accession>
<sequence length="738" mass="84091">MGHCSSKAKMVRPQSSTLNPVRLSAKIKHVLTKFTKDELNVLRELFYDLSRRTDTTDCIDKSTFLQFFPLPGLLGERLFRMFDTSGSGLIDFDGFLLGLAAFSKGTLEEKYKIIFNLYDLNEDGIIDKSELVTMIHNSFKETVTSLPVPENKETAAKTEDLYINIRKTSNRSTTRKLSSFRQNSTSCSLEPETYSARVHGIAKTILEQFGDKNALNFEDFKQFLARKPIIFETFSSAFKEDVWFGIRCDDRFPSTVKRGSKNHRTMMGPSSSLSFDEDIKMLALQTQGASEMSGIVYKKAKGSDTLEKKFATLKKSLLMINDCADDKMPAGVVFMEGCYVDIIGDFFLTNKFGITLSHQNNSYKEVNLWCDSRKERDEWVRKLEEAAKTRKFKEYYELGERIGNGKFSEVNICTEHSTGKRWAVKIVNKTKLNNQEKDMLRSEIAIMRLLDHPGVINLKEVFDTKKHMLIVMELVTGGELFQRIVQKKLFSEYAASQIIRQLLEVVSYLHDVGIIHRDIKPENILLADDSDIPRIKLADFGLSKLAGPGDLQSLPCGTLGYAAPEILSQQQGGYNNKVDIWSVGVIAYLLLHGRLPFDHKEKQVLIELTLKGGLNYDDQHWRHFTPYASDFIRRVLNKNPSERLSAASAIQHNWIKNADVMIPRAINKEKMEEVLIARGVTSTQFGPVQYKEKMESENDNSTDQIYDPTVVQSLPDIFVDISDMQRKYVENNMNGRIL</sequence>
<evidence type="ECO:0000256" key="5">
    <source>
        <dbReference type="ARBA" id="ARBA00022777"/>
    </source>
</evidence>
<reference evidence="13" key="1">
    <citation type="submission" date="2021-09" db="EMBL/GenBank/DDBJ databases">
        <authorList>
            <consortium name="AG Swart"/>
            <person name="Singh M."/>
            <person name="Singh A."/>
            <person name="Seah K."/>
            <person name="Emmerich C."/>
        </authorList>
    </citation>
    <scope>NUCLEOTIDE SEQUENCE</scope>
    <source>
        <strain evidence="13">ATCC30299</strain>
    </source>
</reference>
<dbReference type="SUPFAM" id="SSF47473">
    <property type="entry name" value="EF-hand"/>
    <property type="match status" value="1"/>
</dbReference>
<keyword evidence="6" id="KW-0106">Calcium</keyword>
<evidence type="ECO:0000256" key="7">
    <source>
        <dbReference type="ARBA" id="ARBA00022840"/>
    </source>
</evidence>
<dbReference type="InterPro" id="IPR001849">
    <property type="entry name" value="PH_domain"/>
</dbReference>
<dbReference type="InterPro" id="IPR000719">
    <property type="entry name" value="Prot_kinase_dom"/>
</dbReference>
<feature type="domain" description="Protein kinase" evidence="11">
    <location>
        <begin position="396"/>
        <end position="655"/>
    </location>
</feature>
<dbReference type="CDD" id="cd05117">
    <property type="entry name" value="STKc_CAMK"/>
    <property type="match status" value="1"/>
</dbReference>
<keyword evidence="7 9" id="KW-0067">ATP-binding</keyword>
<dbReference type="Gene3D" id="3.30.200.20">
    <property type="entry name" value="Phosphorylase Kinase, domain 1"/>
    <property type="match status" value="1"/>
</dbReference>
<evidence type="ECO:0000313" key="13">
    <source>
        <dbReference type="EMBL" id="CAG9328952.1"/>
    </source>
</evidence>
<dbReference type="PROSITE" id="PS00107">
    <property type="entry name" value="PROTEIN_KINASE_ATP"/>
    <property type="match status" value="1"/>
</dbReference>
<dbReference type="Gene3D" id="2.30.29.30">
    <property type="entry name" value="Pleckstrin-homology domain (PH domain)/Phosphotyrosine-binding domain (PTB)"/>
    <property type="match status" value="1"/>
</dbReference>
<dbReference type="InterPro" id="IPR011992">
    <property type="entry name" value="EF-hand-dom_pair"/>
</dbReference>
<proteinExistence type="inferred from homology"/>
<dbReference type="GO" id="GO:0004674">
    <property type="term" value="F:protein serine/threonine kinase activity"/>
    <property type="evidence" value="ECO:0007669"/>
    <property type="project" value="UniProtKB-KW"/>
</dbReference>
<dbReference type="SMART" id="SM00220">
    <property type="entry name" value="S_TKc"/>
    <property type="match status" value="1"/>
</dbReference>
<evidence type="ECO:0000256" key="3">
    <source>
        <dbReference type="ARBA" id="ARBA00022679"/>
    </source>
</evidence>
<dbReference type="InterPro" id="IPR011009">
    <property type="entry name" value="Kinase-like_dom_sf"/>
</dbReference>